<dbReference type="SUPFAM" id="SSF56672">
    <property type="entry name" value="DNA/RNA polymerases"/>
    <property type="match status" value="1"/>
</dbReference>
<dbReference type="Pfam" id="PF21999">
    <property type="entry name" value="IMS_HHH_1"/>
    <property type="match status" value="1"/>
</dbReference>
<dbReference type="Proteomes" id="UP000184603">
    <property type="component" value="Unassembled WGS sequence"/>
</dbReference>
<dbReference type="InterPro" id="IPR022880">
    <property type="entry name" value="DNApol_IV"/>
</dbReference>
<feature type="binding site" evidence="16">
    <location>
        <position position="151"/>
    </location>
    <ligand>
        <name>Mg(2+)</name>
        <dbReference type="ChEBI" id="CHEBI:18420"/>
    </ligand>
</feature>
<evidence type="ECO:0000256" key="14">
    <source>
        <dbReference type="ARBA" id="ARBA00023204"/>
    </source>
</evidence>
<evidence type="ECO:0000256" key="1">
    <source>
        <dbReference type="ARBA" id="ARBA00004496"/>
    </source>
</evidence>
<comment type="function">
    <text evidence="16">Poorly processive, error-prone DNA polymerase involved in untargeted mutagenesis. Copies undamaged DNA at stalled replication forks, which arise in vivo from mismatched or misaligned primer ends. These misaligned primers can be extended by PolIV. Exhibits no 3'-5' exonuclease (proofreading) activity. May be involved in translesional synthesis, in conjunction with the beta clamp from PolIII.</text>
</comment>
<keyword evidence="19" id="KW-1185">Reference proteome</keyword>
<dbReference type="InterPro" id="IPR017961">
    <property type="entry name" value="DNA_pol_Y-fam_little_finger"/>
</dbReference>
<keyword evidence="4 16" id="KW-0515">Mutator protein</keyword>
<name>A0A1M7Y2K2_9BACT</name>
<comment type="cofactor">
    <cofactor evidence="16">
        <name>Mg(2+)</name>
        <dbReference type="ChEBI" id="CHEBI:18420"/>
    </cofactor>
    <text evidence="16">Binds 2 magnesium ions per subunit.</text>
</comment>
<feature type="binding site" evidence="16">
    <location>
        <position position="56"/>
    </location>
    <ligand>
        <name>Mg(2+)</name>
        <dbReference type="ChEBI" id="CHEBI:18420"/>
    </ligand>
</feature>
<dbReference type="GO" id="GO:0003684">
    <property type="term" value="F:damaged DNA binding"/>
    <property type="evidence" value="ECO:0007669"/>
    <property type="project" value="InterPro"/>
</dbReference>
<dbReference type="NCBIfam" id="NF002677">
    <property type="entry name" value="PRK02406.1"/>
    <property type="match status" value="1"/>
</dbReference>
<dbReference type="Gene3D" id="3.30.70.270">
    <property type="match status" value="1"/>
</dbReference>
<evidence type="ECO:0000256" key="10">
    <source>
        <dbReference type="ARBA" id="ARBA00022763"/>
    </source>
</evidence>
<comment type="similarity">
    <text evidence="2 16">Belongs to the DNA polymerase type-Y family.</text>
</comment>
<keyword evidence="14 16" id="KW-0234">DNA repair</keyword>
<proteinExistence type="inferred from homology"/>
<keyword evidence="5 16" id="KW-0963">Cytoplasm</keyword>
<evidence type="ECO:0000256" key="5">
    <source>
        <dbReference type="ARBA" id="ARBA00022490"/>
    </source>
</evidence>
<comment type="catalytic activity">
    <reaction evidence="15 16">
        <text>DNA(n) + a 2'-deoxyribonucleoside 5'-triphosphate = DNA(n+1) + diphosphate</text>
        <dbReference type="Rhea" id="RHEA:22508"/>
        <dbReference type="Rhea" id="RHEA-COMP:17339"/>
        <dbReference type="Rhea" id="RHEA-COMP:17340"/>
        <dbReference type="ChEBI" id="CHEBI:33019"/>
        <dbReference type="ChEBI" id="CHEBI:61560"/>
        <dbReference type="ChEBI" id="CHEBI:173112"/>
        <dbReference type="EC" id="2.7.7.7"/>
    </reaction>
</comment>
<dbReference type="Gene3D" id="3.30.1490.100">
    <property type="entry name" value="DNA polymerase, Y-family, little finger domain"/>
    <property type="match status" value="1"/>
</dbReference>
<dbReference type="CDD" id="cd03586">
    <property type="entry name" value="PolY_Pol_IV_kappa"/>
    <property type="match status" value="1"/>
</dbReference>
<keyword evidence="9 16" id="KW-0479">Metal-binding</keyword>
<feature type="active site" evidence="16">
    <location>
        <position position="152"/>
    </location>
</feature>
<dbReference type="Gene3D" id="3.40.1170.60">
    <property type="match status" value="1"/>
</dbReference>
<evidence type="ECO:0000256" key="4">
    <source>
        <dbReference type="ARBA" id="ARBA00022457"/>
    </source>
</evidence>
<dbReference type="InterPro" id="IPR050116">
    <property type="entry name" value="DNA_polymerase-Y"/>
</dbReference>
<dbReference type="Gene3D" id="1.10.150.20">
    <property type="entry name" value="5' to 3' exonuclease, C-terminal subdomain"/>
    <property type="match status" value="1"/>
</dbReference>
<comment type="subunit">
    <text evidence="3 16">Monomer.</text>
</comment>
<dbReference type="FunFam" id="3.40.1170.60:FF:000001">
    <property type="entry name" value="DNA polymerase IV"/>
    <property type="match status" value="1"/>
</dbReference>
<feature type="site" description="Substrate discrimination" evidence="16">
    <location>
        <position position="61"/>
    </location>
</feature>
<dbReference type="PANTHER" id="PTHR11076">
    <property type="entry name" value="DNA REPAIR POLYMERASE UMUC / TRANSFERASE FAMILY MEMBER"/>
    <property type="match status" value="1"/>
</dbReference>
<dbReference type="PROSITE" id="PS50173">
    <property type="entry name" value="UMUC"/>
    <property type="match status" value="1"/>
</dbReference>
<dbReference type="GO" id="GO:0006281">
    <property type="term" value="P:DNA repair"/>
    <property type="evidence" value="ECO:0007669"/>
    <property type="project" value="UniProtKB-UniRule"/>
</dbReference>
<evidence type="ECO:0000256" key="6">
    <source>
        <dbReference type="ARBA" id="ARBA00022679"/>
    </source>
</evidence>
<dbReference type="GO" id="GO:0009432">
    <property type="term" value="P:SOS response"/>
    <property type="evidence" value="ECO:0007669"/>
    <property type="project" value="TreeGrafter"/>
</dbReference>
<dbReference type="InterPro" id="IPR001126">
    <property type="entry name" value="UmuC"/>
</dbReference>
<dbReference type="EMBL" id="FRFE01000004">
    <property type="protein sequence ID" value="SHO46006.1"/>
    <property type="molecule type" value="Genomic_DNA"/>
</dbReference>
<dbReference type="GO" id="GO:0000287">
    <property type="term" value="F:magnesium ion binding"/>
    <property type="evidence" value="ECO:0007669"/>
    <property type="project" value="UniProtKB-UniRule"/>
</dbReference>
<gene>
    <name evidence="16" type="primary">dinB</name>
    <name evidence="18" type="ORF">SAMN02745220_01292</name>
</gene>
<dbReference type="InterPro" id="IPR036775">
    <property type="entry name" value="DNA_pol_Y-fam_lit_finger_sf"/>
</dbReference>
<evidence type="ECO:0000256" key="15">
    <source>
        <dbReference type="ARBA" id="ARBA00049244"/>
    </source>
</evidence>
<keyword evidence="11 16" id="KW-0460">Magnesium</keyword>
<keyword evidence="10 16" id="KW-0227">DNA damage</keyword>
<evidence type="ECO:0000256" key="2">
    <source>
        <dbReference type="ARBA" id="ARBA00010945"/>
    </source>
</evidence>
<evidence type="ECO:0000256" key="13">
    <source>
        <dbReference type="ARBA" id="ARBA00023125"/>
    </source>
</evidence>
<dbReference type="Pfam" id="PF00817">
    <property type="entry name" value="IMS"/>
    <property type="match status" value="1"/>
</dbReference>
<keyword evidence="6 16" id="KW-0808">Transferase</keyword>
<dbReference type="PANTHER" id="PTHR11076:SF33">
    <property type="entry name" value="DNA POLYMERASE KAPPA"/>
    <property type="match status" value="1"/>
</dbReference>
<evidence type="ECO:0000256" key="11">
    <source>
        <dbReference type="ARBA" id="ARBA00022842"/>
    </source>
</evidence>
<evidence type="ECO:0000256" key="12">
    <source>
        <dbReference type="ARBA" id="ARBA00022932"/>
    </source>
</evidence>
<dbReference type="FunFam" id="3.30.1490.100:FF:000004">
    <property type="entry name" value="DNA polymerase IV"/>
    <property type="match status" value="1"/>
</dbReference>
<dbReference type="GO" id="GO:0006261">
    <property type="term" value="P:DNA-templated DNA replication"/>
    <property type="evidence" value="ECO:0007669"/>
    <property type="project" value="UniProtKB-UniRule"/>
</dbReference>
<organism evidence="18 19">
    <name type="scientific">Desulfopila aestuarii DSM 18488</name>
    <dbReference type="NCBI Taxonomy" id="1121416"/>
    <lineage>
        <taxon>Bacteria</taxon>
        <taxon>Pseudomonadati</taxon>
        <taxon>Thermodesulfobacteriota</taxon>
        <taxon>Desulfobulbia</taxon>
        <taxon>Desulfobulbales</taxon>
        <taxon>Desulfocapsaceae</taxon>
        <taxon>Desulfopila</taxon>
    </lineage>
</organism>
<evidence type="ECO:0000259" key="17">
    <source>
        <dbReference type="PROSITE" id="PS50173"/>
    </source>
</evidence>
<accession>A0A1M7Y2K2</accession>
<sequence length="410" mass="45883">MDDPLLIAPCNALVNHTKPQPFELSFYTSSCQSCKKLYLYPSFCLMHSNRKIVHIDMDAFFASVEQLDDPTLRGKPLIVGGSPDSRGVVAACSYEARKFGIHSAMSAAKAARLCPHAIFTRPRMSRYREVSAQIMEIFHEYTDLIEPLSVDEAFLDLTVNTFCEPSASILANKIRRDIFSRTGLTASAGVSCNKFLAKVATDINKPNGITVIPPHLVLDFLGRLPIGKFYGVGSATEKKMERIGVKNGSDLRRFTREELVFHFGKSGKFFFDICRGEDPRPVESSSVRKSIGSETTLSEDILEMEIIHQILEQQADSVAHSLARRNFGGYTLTLKVRYHDFTTITRSATMKSPLFSSEDIMLCLPRLLAATEAGQRKVRLLGITVSTLFTKNTTPIQLRLPFTMEYTDNW</sequence>
<keyword evidence="7 16" id="KW-0548">Nucleotidyltransferase</keyword>
<keyword evidence="13 16" id="KW-0238">DNA-binding</keyword>
<reference evidence="18 19" key="1">
    <citation type="submission" date="2016-12" db="EMBL/GenBank/DDBJ databases">
        <authorList>
            <person name="Song W.-J."/>
            <person name="Kurnit D.M."/>
        </authorList>
    </citation>
    <scope>NUCLEOTIDE SEQUENCE [LARGE SCALE GENOMIC DNA]</scope>
    <source>
        <strain evidence="18 19">DSM 18488</strain>
    </source>
</reference>
<evidence type="ECO:0000256" key="9">
    <source>
        <dbReference type="ARBA" id="ARBA00022723"/>
    </source>
</evidence>
<evidence type="ECO:0000256" key="8">
    <source>
        <dbReference type="ARBA" id="ARBA00022705"/>
    </source>
</evidence>
<dbReference type="SUPFAM" id="SSF100879">
    <property type="entry name" value="Lesion bypass DNA polymerase (Y-family), little finger domain"/>
    <property type="match status" value="1"/>
</dbReference>
<dbReference type="EC" id="2.7.7.7" evidence="16"/>
<dbReference type="InterPro" id="IPR043502">
    <property type="entry name" value="DNA/RNA_pol_sf"/>
</dbReference>
<dbReference type="Pfam" id="PF11799">
    <property type="entry name" value="IMS_C"/>
    <property type="match status" value="1"/>
</dbReference>
<evidence type="ECO:0000313" key="18">
    <source>
        <dbReference type="EMBL" id="SHO46006.1"/>
    </source>
</evidence>
<dbReference type="GO" id="GO:0005829">
    <property type="term" value="C:cytosol"/>
    <property type="evidence" value="ECO:0007669"/>
    <property type="project" value="TreeGrafter"/>
</dbReference>
<dbReference type="GO" id="GO:0042276">
    <property type="term" value="P:error-prone translesion synthesis"/>
    <property type="evidence" value="ECO:0007669"/>
    <property type="project" value="TreeGrafter"/>
</dbReference>
<dbReference type="GO" id="GO:0003887">
    <property type="term" value="F:DNA-directed DNA polymerase activity"/>
    <property type="evidence" value="ECO:0007669"/>
    <property type="project" value="UniProtKB-UniRule"/>
</dbReference>
<evidence type="ECO:0000256" key="16">
    <source>
        <dbReference type="HAMAP-Rule" id="MF_01113"/>
    </source>
</evidence>
<protein>
    <recommendedName>
        <fullName evidence="16">DNA polymerase IV</fullName>
        <shortName evidence="16">Pol IV</shortName>
        <ecNumber evidence="16">2.7.7.7</ecNumber>
    </recommendedName>
</protein>
<dbReference type="STRING" id="1121416.SAMN02745220_01292"/>
<dbReference type="HAMAP" id="MF_01113">
    <property type="entry name" value="DNApol_IV"/>
    <property type="match status" value="1"/>
</dbReference>
<dbReference type="InterPro" id="IPR043128">
    <property type="entry name" value="Rev_trsase/Diguanyl_cyclase"/>
</dbReference>
<feature type="domain" description="UmuC" evidence="17">
    <location>
        <begin position="52"/>
        <end position="233"/>
    </location>
</feature>
<keyword evidence="8 16" id="KW-0235">DNA replication</keyword>
<dbReference type="AlphaFoldDB" id="A0A1M7Y2K2"/>
<evidence type="ECO:0000313" key="19">
    <source>
        <dbReference type="Proteomes" id="UP000184603"/>
    </source>
</evidence>
<evidence type="ECO:0000256" key="7">
    <source>
        <dbReference type="ARBA" id="ARBA00022695"/>
    </source>
</evidence>
<comment type="subcellular location">
    <subcellularLocation>
        <location evidence="1 16">Cytoplasm</location>
    </subcellularLocation>
</comment>
<dbReference type="InterPro" id="IPR053848">
    <property type="entry name" value="IMS_HHH_1"/>
</dbReference>
<evidence type="ECO:0000256" key="3">
    <source>
        <dbReference type="ARBA" id="ARBA00011245"/>
    </source>
</evidence>
<keyword evidence="12 16" id="KW-0239">DNA-directed DNA polymerase</keyword>